<sequence>MHVRPQADPSSYSSSEIPPLDTGKVLTGILSLEMSWAKTFGINLHCEQTVKCKATSKMYI</sequence>
<name>A0A5B7HYG0_PORTR</name>
<evidence type="ECO:0000256" key="1">
    <source>
        <dbReference type="SAM" id="MobiDB-lite"/>
    </source>
</evidence>
<keyword evidence="3" id="KW-1185">Reference proteome</keyword>
<feature type="region of interest" description="Disordered" evidence="1">
    <location>
        <begin position="1"/>
        <end position="21"/>
    </location>
</feature>
<proteinExistence type="predicted"/>
<protein>
    <submittedName>
        <fullName evidence="2">Uncharacterized protein</fullName>
    </submittedName>
</protein>
<dbReference type="AlphaFoldDB" id="A0A5B7HYG0"/>
<comment type="caution">
    <text evidence="2">The sequence shown here is derived from an EMBL/GenBank/DDBJ whole genome shotgun (WGS) entry which is preliminary data.</text>
</comment>
<evidence type="ECO:0000313" key="3">
    <source>
        <dbReference type="Proteomes" id="UP000324222"/>
    </source>
</evidence>
<dbReference type="EMBL" id="VSRR010038636">
    <property type="protein sequence ID" value="MPC74287.1"/>
    <property type="molecule type" value="Genomic_DNA"/>
</dbReference>
<gene>
    <name evidence="2" type="ORF">E2C01_068644</name>
</gene>
<accession>A0A5B7HYG0</accession>
<organism evidence="2 3">
    <name type="scientific">Portunus trituberculatus</name>
    <name type="common">Swimming crab</name>
    <name type="synonym">Neptunus trituberculatus</name>
    <dbReference type="NCBI Taxonomy" id="210409"/>
    <lineage>
        <taxon>Eukaryota</taxon>
        <taxon>Metazoa</taxon>
        <taxon>Ecdysozoa</taxon>
        <taxon>Arthropoda</taxon>
        <taxon>Crustacea</taxon>
        <taxon>Multicrustacea</taxon>
        <taxon>Malacostraca</taxon>
        <taxon>Eumalacostraca</taxon>
        <taxon>Eucarida</taxon>
        <taxon>Decapoda</taxon>
        <taxon>Pleocyemata</taxon>
        <taxon>Brachyura</taxon>
        <taxon>Eubrachyura</taxon>
        <taxon>Portunoidea</taxon>
        <taxon>Portunidae</taxon>
        <taxon>Portuninae</taxon>
        <taxon>Portunus</taxon>
    </lineage>
</organism>
<reference evidence="2 3" key="1">
    <citation type="submission" date="2019-05" db="EMBL/GenBank/DDBJ databases">
        <title>Another draft genome of Portunus trituberculatus and its Hox gene families provides insights of decapod evolution.</title>
        <authorList>
            <person name="Jeong J.-H."/>
            <person name="Song I."/>
            <person name="Kim S."/>
            <person name="Choi T."/>
            <person name="Kim D."/>
            <person name="Ryu S."/>
            <person name="Kim W."/>
        </authorList>
    </citation>
    <scope>NUCLEOTIDE SEQUENCE [LARGE SCALE GENOMIC DNA]</scope>
    <source>
        <tissue evidence="2">Muscle</tissue>
    </source>
</reference>
<dbReference type="Proteomes" id="UP000324222">
    <property type="component" value="Unassembled WGS sequence"/>
</dbReference>
<evidence type="ECO:0000313" key="2">
    <source>
        <dbReference type="EMBL" id="MPC74287.1"/>
    </source>
</evidence>